<sequence length="92" mass="9754">MTDTSDTTRDARGASDDDAAVAPALRFVSGHPTDEEVAAVQVVIAAVAAERAARGAERVAPPVNLWERSARAMRAPLMAGPGRWRESRGLRS</sequence>
<protein>
    <recommendedName>
        <fullName evidence="3">Acyl-CoA carboxylase epsilon subunit-like protein</fullName>
    </recommendedName>
</protein>
<dbReference type="KEGG" id="malk:MalAC0309_2320"/>
<dbReference type="EMBL" id="AP017315">
    <property type="protein sequence ID" value="BAU33162.1"/>
    <property type="molecule type" value="Genomic_DNA"/>
</dbReference>
<gene>
    <name evidence="1" type="ORF">MalAC0309_2320</name>
</gene>
<dbReference type="Pfam" id="PF13822">
    <property type="entry name" value="ACC_epsilon"/>
    <property type="match status" value="1"/>
</dbReference>
<evidence type="ECO:0000313" key="2">
    <source>
        <dbReference type="Proteomes" id="UP000218965"/>
    </source>
</evidence>
<evidence type="ECO:0000313" key="1">
    <source>
        <dbReference type="EMBL" id="BAU33162.1"/>
    </source>
</evidence>
<dbReference type="GO" id="GO:0003989">
    <property type="term" value="F:acetyl-CoA carboxylase activity"/>
    <property type="evidence" value="ECO:0007669"/>
    <property type="project" value="InterPro"/>
</dbReference>
<reference evidence="2" key="1">
    <citation type="submission" date="2015-12" db="EMBL/GenBank/DDBJ databases">
        <authorList>
            <person name="Shamseldin A."/>
            <person name="Moawad H."/>
            <person name="Abd El-Rahim W.M."/>
            <person name="Sadowsky M.J."/>
        </authorList>
    </citation>
    <scope>NUCLEOTIDE SEQUENCE [LARGE SCALE GENOMIC DNA]</scope>
    <source>
        <strain evidence="2">JAM AC0309</strain>
    </source>
</reference>
<dbReference type="InterPro" id="IPR032716">
    <property type="entry name" value="ACC_epsilon"/>
</dbReference>
<reference evidence="1 2" key="2">
    <citation type="submission" date="2016-01" db="EMBL/GenBank/DDBJ databases">
        <title>Microcella alkaliphila JAM AC0309 whole genome shotgun sequence.</title>
        <authorList>
            <person name="Kurata A."/>
            <person name="Hirose Y."/>
            <person name="Kishimoto N."/>
            <person name="Kobayashi T."/>
        </authorList>
    </citation>
    <scope>NUCLEOTIDE SEQUENCE [LARGE SCALE GENOMIC DNA]</scope>
    <source>
        <strain evidence="1 2">JAM AC0309</strain>
    </source>
</reference>
<name>A0A0U4WZM8_9MICO</name>
<accession>A0A0U4WZM8</accession>
<dbReference type="Proteomes" id="UP000218965">
    <property type="component" value="Chromosome"/>
</dbReference>
<proteinExistence type="predicted"/>
<dbReference type="OrthoDB" id="5124960at2"/>
<dbReference type="GO" id="GO:0004658">
    <property type="term" value="F:propionyl-CoA carboxylase activity"/>
    <property type="evidence" value="ECO:0007669"/>
    <property type="project" value="InterPro"/>
</dbReference>
<dbReference type="RefSeq" id="WP_096422822.1">
    <property type="nucleotide sequence ID" value="NZ_AP017315.1"/>
</dbReference>
<evidence type="ECO:0008006" key="3">
    <source>
        <dbReference type="Google" id="ProtNLM"/>
    </source>
</evidence>
<dbReference type="AlphaFoldDB" id="A0A0U4WZM8"/>
<organism evidence="1 2">
    <name type="scientific">Microcella alkaliphila</name>
    <dbReference type="NCBI Taxonomy" id="279828"/>
    <lineage>
        <taxon>Bacteria</taxon>
        <taxon>Bacillati</taxon>
        <taxon>Actinomycetota</taxon>
        <taxon>Actinomycetes</taxon>
        <taxon>Micrococcales</taxon>
        <taxon>Microbacteriaceae</taxon>
        <taxon>Microcella</taxon>
    </lineage>
</organism>